<proteinExistence type="predicted"/>
<feature type="chain" id="PRO_5046697538" evidence="1">
    <location>
        <begin position="22"/>
        <end position="223"/>
    </location>
</feature>
<dbReference type="EMBL" id="JACXAC010000006">
    <property type="protein sequence ID" value="MBD2724153.1"/>
    <property type="molecule type" value="Genomic_DNA"/>
</dbReference>
<dbReference type="PROSITE" id="PS51257">
    <property type="entry name" value="PROKAR_LIPOPROTEIN"/>
    <property type="match status" value="1"/>
</dbReference>
<name>A0ABR8JYQ9_9BACT</name>
<comment type="caution">
    <text evidence="2">The sequence shown here is derived from an EMBL/GenBank/DDBJ whole genome shotgun (WGS) entry which is preliminary data.</text>
</comment>
<reference evidence="2 3" key="1">
    <citation type="submission" date="2020-09" db="EMBL/GenBank/DDBJ databases">
        <authorList>
            <person name="Kim M.K."/>
        </authorList>
    </citation>
    <scope>NUCLEOTIDE SEQUENCE [LARGE SCALE GENOMIC DNA]</scope>
    <source>
        <strain evidence="2 3">BT189</strain>
    </source>
</reference>
<dbReference type="RefSeq" id="WP_190927636.1">
    <property type="nucleotide sequence ID" value="NZ_JACXAC010000006.1"/>
</dbReference>
<dbReference type="Proteomes" id="UP000606003">
    <property type="component" value="Unassembled WGS sequence"/>
</dbReference>
<organism evidence="2 3">
    <name type="scientific">Hymenobacter armeniacus</name>
    <dbReference type="NCBI Taxonomy" id="2771358"/>
    <lineage>
        <taxon>Bacteria</taxon>
        <taxon>Pseudomonadati</taxon>
        <taxon>Bacteroidota</taxon>
        <taxon>Cytophagia</taxon>
        <taxon>Cytophagales</taxon>
        <taxon>Hymenobacteraceae</taxon>
        <taxon>Hymenobacter</taxon>
    </lineage>
</organism>
<keyword evidence="1" id="KW-0732">Signal</keyword>
<evidence type="ECO:0000313" key="2">
    <source>
        <dbReference type="EMBL" id="MBD2724153.1"/>
    </source>
</evidence>
<keyword evidence="3" id="KW-1185">Reference proteome</keyword>
<evidence type="ECO:0000313" key="3">
    <source>
        <dbReference type="Proteomes" id="UP000606003"/>
    </source>
</evidence>
<evidence type="ECO:0000256" key="1">
    <source>
        <dbReference type="SAM" id="SignalP"/>
    </source>
</evidence>
<accession>A0ABR8JYQ9</accession>
<protein>
    <submittedName>
        <fullName evidence="2">Uncharacterized protein</fullName>
    </submittedName>
</protein>
<sequence length="223" mass="23970">MNKSIFGLLLTLVLGSFSACKESSKIPAPEVISTPLIFAKVSSDINKSYYNTRRAAASINNLPNTISGTDPNDPFKGQRPVFEFSFDIPDQRDVRIKTVEVYKSFKRGNSIGPRVLHGSYSSFPVTVSVNSQDALTGLKRLLTVTGAALPSTANLLGASNSQANSIVSGDIIVFTFEYVLEDGSRVILTPLTSVKLADGTTVQVISGTQINPPYAVYATFQVL</sequence>
<feature type="signal peptide" evidence="1">
    <location>
        <begin position="1"/>
        <end position="21"/>
    </location>
</feature>
<gene>
    <name evidence="2" type="ORF">IC234_18645</name>
</gene>